<accession>A0A5F2EVS9</accession>
<dbReference type="Proteomes" id="UP000244384">
    <property type="component" value="Chromosome"/>
</dbReference>
<dbReference type="RefSeq" id="WP_108578420.1">
    <property type="nucleotide sequence ID" value="NZ_CP026952.1"/>
</dbReference>
<reference evidence="2" key="1">
    <citation type="submission" date="2018-01" db="EMBL/GenBank/DDBJ databases">
        <authorList>
            <person name="Li J."/>
        </authorList>
    </citation>
    <scope>NUCLEOTIDE SEQUENCE [LARGE SCALE GENOMIC DNA]</scope>
    <source>
        <strain evidence="2">592</strain>
    </source>
</reference>
<dbReference type="AlphaFoldDB" id="A0A2S0WN11"/>
<dbReference type="Pfam" id="PF20068">
    <property type="entry name" value="Amphi-Trp"/>
    <property type="match status" value="1"/>
</dbReference>
<protein>
    <submittedName>
        <fullName evidence="1">Amphi-Trp domain-containing protein</fullName>
    </submittedName>
</protein>
<dbReference type="KEGG" id="aez:C3E78_11295"/>
<dbReference type="EMBL" id="CP026952">
    <property type="protein sequence ID" value="AWB92739.1"/>
    <property type="molecule type" value="Genomic_DNA"/>
</dbReference>
<dbReference type="InterPro" id="IPR027598">
    <property type="entry name" value="Amphi-Trp_dom"/>
</dbReference>
<proteinExistence type="predicted"/>
<accession>A0A2S0WN11</accession>
<sequence length="71" mass="8032">MNLFETESTERLSREAAADRLRALADALSRHNSIELERGGNRVTVDVPDEVSFSLEVELGDENEIEIELSW</sequence>
<dbReference type="NCBIfam" id="TIGR04354">
    <property type="entry name" value="amphi-Trp"/>
    <property type="match status" value="1"/>
</dbReference>
<evidence type="ECO:0000313" key="2">
    <source>
        <dbReference type="Proteomes" id="UP000244384"/>
    </source>
</evidence>
<name>A0A2S0WN11_9ACTN</name>
<keyword evidence="2" id="KW-1185">Reference proteome</keyword>
<organism evidence="1 2">
    <name type="scientific">Aeromicrobium chenweiae</name>
    <dbReference type="NCBI Taxonomy" id="2079793"/>
    <lineage>
        <taxon>Bacteria</taxon>
        <taxon>Bacillati</taxon>
        <taxon>Actinomycetota</taxon>
        <taxon>Actinomycetes</taxon>
        <taxon>Propionibacteriales</taxon>
        <taxon>Nocardioidaceae</taxon>
        <taxon>Aeromicrobium</taxon>
    </lineage>
</organism>
<evidence type="ECO:0000313" key="1">
    <source>
        <dbReference type="EMBL" id="AWB92739.1"/>
    </source>
</evidence>
<dbReference type="OrthoDB" id="7068983at2"/>
<gene>
    <name evidence="1" type="ORF">C3E78_11295</name>
</gene>